<dbReference type="Proteomes" id="UP000187209">
    <property type="component" value="Unassembled WGS sequence"/>
</dbReference>
<dbReference type="InterPro" id="IPR002048">
    <property type="entry name" value="EF_hand_dom"/>
</dbReference>
<comment type="caution">
    <text evidence="17">The sequence shown here is derived from an EMBL/GenBank/DDBJ whole genome shotgun (WGS) entry which is preliminary data.</text>
</comment>
<dbReference type="InterPro" id="IPR011009">
    <property type="entry name" value="Kinase-like_dom_sf"/>
</dbReference>
<sequence>MALSIARGNFVTYSAENLEDKYLKQAKLGEGAVGTVFLSKHKETNDIRAIKHIPKSSIKHPERLKNEVSTLISCDHPHIIKIFEIIEDHENLYLIMEHCKGGELFDYILNNKTIQEAEAAMFFRQIMLAINYLHNKNIVHRDLKPENLMFSDMKTLKLIDFGIAKALKTNETMSTRAGTPFYMSPEILKGHYNISTDIWSAGVVLYIMLCGYPPFYAESDTEIFKKILIGNFSFRGHQWHQVSNRAKDLIRNMLIVNTDLRFTSSQILEHSWLQNLTPSIPFPLSTPEVVIFTKSNFLRRVFLFCIASHINEESYSQVRDAFLCLDQDFTGSLSITTLQERLELQFYNENPDYLKEFVFAMDLNNNGKIEYTEFIAGFLQNSMFFKQEKIIQIFNIFDKHGKGKILPEDLQRLFENPNKKNLDFYEEIFKEANCVNNAGISLEEFFSIIIANGVGS</sequence>
<dbReference type="Gene3D" id="1.10.238.10">
    <property type="entry name" value="EF-hand"/>
    <property type="match status" value="2"/>
</dbReference>
<dbReference type="InterPro" id="IPR018247">
    <property type="entry name" value="EF_Hand_1_Ca_BS"/>
</dbReference>
<comment type="catalytic activity">
    <reaction evidence="14">
        <text>L-seryl-[protein] + ATP = O-phospho-L-seryl-[protein] + ADP + H(+)</text>
        <dbReference type="Rhea" id="RHEA:17989"/>
        <dbReference type="Rhea" id="RHEA-COMP:9863"/>
        <dbReference type="Rhea" id="RHEA-COMP:11604"/>
        <dbReference type="ChEBI" id="CHEBI:15378"/>
        <dbReference type="ChEBI" id="CHEBI:29999"/>
        <dbReference type="ChEBI" id="CHEBI:30616"/>
        <dbReference type="ChEBI" id="CHEBI:83421"/>
        <dbReference type="ChEBI" id="CHEBI:456216"/>
        <dbReference type="EC" id="2.7.11.1"/>
    </reaction>
</comment>
<evidence type="ECO:0000256" key="11">
    <source>
        <dbReference type="ARBA" id="ARBA00022840"/>
    </source>
</evidence>
<comment type="cofactor">
    <cofactor evidence="1">
        <name>Mg(2+)</name>
        <dbReference type="ChEBI" id="CHEBI:18420"/>
    </cofactor>
</comment>
<keyword evidence="10" id="KW-0106">Calcium</keyword>
<name>A0A1R2BKG4_9CILI</name>
<keyword evidence="9" id="KW-0418">Kinase</keyword>
<evidence type="ECO:0000259" key="15">
    <source>
        <dbReference type="PROSITE" id="PS50011"/>
    </source>
</evidence>
<evidence type="ECO:0000256" key="9">
    <source>
        <dbReference type="ARBA" id="ARBA00022777"/>
    </source>
</evidence>
<keyword evidence="4" id="KW-0723">Serine/threonine-protein kinase</keyword>
<keyword evidence="5" id="KW-0808">Transferase</keyword>
<dbReference type="GO" id="GO:0005509">
    <property type="term" value="F:calcium ion binding"/>
    <property type="evidence" value="ECO:0007669"/>
    <property type="project" value="InterPro"/>
</dbReference>
<dbReference type="Pfam" id="PF00069">
    <property type="entry name" value="Pkinase"/>
    <property type="match status" value="1"/>
</dbReference>
<evidence type="ECO:0000256" key="13">
    <source>
        <dbReference type="ARBA" id="ARBA00047899"/>
    </source>
</evidence>
<accession>A0A1R2BKG4</accession>
<dbReference type="PROSITE" id="PS00108">
    <property type="entry name" value="PROTEIN_KINASE_ST"/>
    <property type="match status" value="1"/>
</dbReference>
<evidence type="ECO:0000256" key="5">
    <source>
        <dbReference type="ARBA" id="ARBA00022679"/>
    </source>
</evidence>
<dbReference type="PROSITE" id="PS00018">
    <property type="entry name" value="EF_HAND_1"/>
    <property type="match status" value="1"/>
</dbReference>
<dbReference type="FunFam" id="1.10.510.10:FF:000571">
    <property type="entry name" value="Maternal embryonic leucine zipper kinase"/>
    <property type="match status" value="1"/>
</dbReference>
<evidence type="ECO:0000256" key="1">
    <source>
        <dbReference type="ARBA" id="ARBA00001946"/>
    </source>
</evidence>
<dbReference type="InterPro" id="IPR008271">
    <property type="entry name" value="Ser/Thr_kinase_AS"/>
</dbReference>
<evidence type="ECO:0000313" key="18">
    <source>
        <dbReference type="Proteomes" id="UP000187209"/>
    </source>
</evidence>
<evidence type="ECO:0000259" key="16">
    <source>
        <dbReference type="PROSITE" id="PS50222"/>
    </source>
</evidence>
<evidence type="ECO:0000256" key="12">
    <source>
        <dbReference type="ARBA" id="ARBA00024334"/>
    </source>
</evidence>
<evidence type="ECO:0000256" key="6">
    <source>
        <dbReference type="ARBA" id="ARBA00022723"/>
    </source>
</evidence>
<dbReference type="EMBL" id="MPUH01000586">
    <property type="protein sequence ID" value="OMJ77221.1"/>
    <property type="molecule type" value="Genomic_DNA"/>
</dbReference>
<protein>
    <recommendedName>
        <fullName evidence="3">non-specific serine/threonine protein kinase</fullName>
        <ecNumber evidence="3">2.7.11.1</ecNumber>
    </recommendedName>
</protein>
<dbReference type="PROSITE" id="PS50011">
    <property type="entry name" value="PROTEIN_KINASE_DOM"/>
    <property type="match status" value="1"/>
</dbReference>
<evidence type="ECO:0000256" key="14">
    <source>
        <dbReference type="ARBA" id="ARBA00048679"/>
    </source>
</evidence>
<dbReference type="SMART" id="SM00220">
    <property type="entry name" value="S_TKc"/>
    <property type="match status" value="1"/>
</dbReference>
<dbReference type="SUPFAM" id="SSF56112">
    <property type="entry name" value="Protein kinase-like (PK-like)"/>
    <property type="match status" value="1"/>
</dbReference>
<dbReference type="GO" id="GO:0004674">
    <property type="term" value="F:protein serine/threonine kinase activity"/>
    <property type="evidence" value="ECO:0007669"/>
    <property type="project" value="UniProtKB-KW"/>
</dbReference>
<gene>
    <name evidence="17" type="ORF">SteCoe_23215</name>
</gene>
<comment type="similarity">
    <text evidence="12">Belongs to the protein kinase superfamily. Ser/Thr protein kinase family. CDPK subfamily.</text>
</comment>
<evidence type="ECO:0000256" key="8">
    <source>
        <dbReference type="ARBA" id="ARBA00022741"/>
    </source>
</evidence>
<dbReference type="EC" id="2.7.11.1" evidence="3"/>
<keyword evidence="18" id="KW-1185">Reference proteome</keyword>
<dbReference type="PROSITE" id="PS50222">
    <property type="entry name" value="EF_HAND_2"/>
    <property type="match status" value="2"/>
</dbReference>
<evidence type="ECO:0000256" key="4">
    <source>
        <dbReference type="ARBA" id="ARBA00022527"/>
    </source>
</evidence>
<dbReference type="FunFam" id="3.30.200.20:FF:000315">
    <property type="entry name" value="Calcium-dependent protein kinase 3"/>
    <property type="match status" value="1"/>
</dbReference>
<keyword evidence="6" id="KW-0479">Metal-binding</keyword>
<keyword evidence="7" id="KW-0677">Repeat</keyword>
<proteinExistence type="inferred from homology"/>
<keyword evidence="11" id="KW-0067">ATP-binding</keyword>
<dbReference type="InterPro" id="IPR011992">
    <property type="entry name" value="EF-hand-dom_pair"/>
</dbReference>
<dbReference type="Gene3D" id="1.10.510.10">
    <property type="entry name" value="Transferase(Phosphotransferase) domain 1"/>
    <property type="match status" value="1"/>
</dbReference>
<comment type="catalytic activity">
    <reaction evidence="13">
        <text>L-threonyl-[protein] + ATP = O-phospho-L-threonyl-[protein] + ADP + H(+)</text>
        <dbReference type="Rhea" id="RHEA:46608"/>
        <dbReference type="Rhea" id="RHEA-COMP:11060"/>
        <dbReference type="Rhea" id="RHEA-COMP:11605"/>
        <dbReference type="ChEBI" id="CHEBI:15378"/>
        <dbReference type="ChEBI" id="CHEBI:30013"/>
        <dbReference type="ChEBI" id="CHEBI:30616"/>
        <dbReference type="ChEBI" id="CHEBI:61977"/>
        <dbReference type="ChEBI" id="CHEBI:456216"/>
        <dbReference type="EC" id="2.7.11.1"/>
    </reaction>
</comment>
<feature type="domain" description="Protein kinase" evidence="15">
    <location>
        <begin position="22"/>
        <end position="273"/>
    </location>
</feature>
<feature type="domain" description="EF-hand" evidence="16">
    <location>
        <begin position="385"/>
        <end position="420"/>
    </location>
</feature>
<dbReference type="InterPro" id="IPR000719">
    <property type="entry name" value="Prot_kinase_dom"/>
</dbReference>
<dbReference type="SUPFAM" id="SSF47473">
    <property type="entry name" value="EF-hand"/>
    <property type="match status" value="1"/>
</dbReference>
<keyword evidence="8" id="KW-0547">Nucleotide-binding</keyword>
<dbReference type="InterPro" id="IPR050205">
    <property type="entry name" value="CDPK_Ser/Thr_kinases"/>
</dbReference>
<comment type="subunit">
    <text evidence="2">Monomer.</text>
</comment>
<evidence type="ECO:0000256" key="10">
    <source>
        <dbReference type="ARBA" id="ARBA00022837"/>
    </source>
</evidence>
<feature type="domain" description="EF-hand" evidence="16">
    <location>
        <begin position="349"/>
        <end position="384"/>
    </location>
</feature>
<dbReference type="Gene3D" id="3.30.200.20">
    <property type="entry name" value="Phosphorylase Kinase, domain 1"/>
    <property type="match status" value="1"/>
</dbReference>
<dbReference type="AlphaFoldDB" id="A0A1R2BKG4"/>
<evidence type="ECO:0000256" key="7">
    <source>
        <dbReference type="ARBA" id="ARBA00022737"/>
    </source>
</evidence>
<evidence type="ECO:0000256" key="3">
    <source>
        <dbReference type="ARBA" id="ARBA00012513"/>
    </source>
</evidence>
<dbReference type="PANTHER" id="PTHR24349">
    <property type="entry name" value="SERINE/THREONINE-PROTEIN KINASE"/>
    <property type="match status" value="1"/>
</dbReference>
<dbReference type="OrthoDB" id="40902at2759"/>
<organism evidence="17 18">
    <name type="scientific">Stentor coeruleus</name>
    <dbReference type="NCBI Taxonomy" id="5963"/>
    <lineage>
        <taxon>Eukaryota</taxon>
        <taxon>Sar</taxon>
        <taxon>Alveolata</taxon>
        <taxon>Ciliophora</taxon>
        <taxon>Postciliodesmatophora</taxon>
        <taxon>Heterotrichea</taxon>
        <taxon>Heterotrichida</taxon>
        <taxon>Stentoridae</taxon>
        <taxon>Stentor</taxon>
    </lineage>
</organism>
<evidence type="ECO:0000313" key="17">
    <source>
        <dbReference type="EMBL" id="OMJ77221.1"/>
    </source>
</evidence>
<reference evidence="17 18" key="1">
    <citation type="submission" date="2016-11" db="EMBL/GenBank/DDBJ databases">
        <title>The macronuclear genome of Stentor coeruleus: a giant cell with tiny introns.</title>
        <authorList>
            <person name="Slabodnick M."/>
            <person name="Ruby J.G."/>
            <person name="Reiff S.B."/>
            <person name="Swart E.C."/>
            <person name="Gosai S."/>
            <person name="Prabakaran S."/>
            <person name="Witkowska E."/>
            <person name="Larue G.E."/>
            <person name="Fisher S."/>
            <person name="Freeman R.M."/>
            <person name="Gunawardena J."/>
            <person name="Chu W."/>
            <person name="Stover N.A."/>
            <person name="Gregory B.D."/>
            <person name="Nowacki M."/>
            <person name="Derisi J."/>
            <person name="Roy S.W."/>
            <person name="Marshall W.F."/>
            <person name="Sood P."/>
        </authorList>
    </citation>
    <scope>NUCLEOTIDE SEQUENCE [LARGE SCALE GENOMIC DNA]</scope>
    <source>
        <strain evidence="17">WM001</strain>
    </source>
</reference>
<dbReference type="CDD" id="cd05117">
    <property type="entry name" value="STKc_CAMK"/>
    <property type="match status" value="1"/>
</dbReference>
<evidence type="ECO:0000256" key="2">
    <source>
        <dbReference type="ARBA" id="ARBA00011245"/>
    </source>
</evidence>
<dbReference type="GO" id="GO:0005524">
    <property type="term" value="F:ATP binding"/>
    <property type="evidence" value="ECO:0007669"/>
    <property type="project" value="UniProtKB-KW"/>
</dbReference>